<organism evidence="2 3">
    <name type="scientific">Flavobacterium cellulosilyticum</name>
    <dbReference type="NCBI Taxonomy" id="2541731"/>
    <lineage>
        <taxon>Bacteria</taxon>
        <taxon>Pseudomonadati</taxon>
        <taxon>Bacteroidota</taxon>
        <taxon>Flavobacteriia</taxon>
        <taxon>Flavobacteriales</taxon>
        <taxon>Flavobacteriaceae</taxon>
        <taxon>Flavobacterium</taxon>
    </lineage>
</organism>
<accession>A0A4R5CLM8</accession>
<name>A0A4R5CLM8_9FLAO</name>
<keyword evidence="1" id="KW-1133">Transmembrane helix</keyword>
<feature type="transmembrane region" description="Helical" evidence="1">
    <location>
        <begin position="326"/>
        <end position="345"/>
    </location>
</feature>
<feature type="transmembrane region" description="Helical" evidence="1">
    <location>
        <begin position="71"/>
        <end position="90"/>
    </location>
</feature>
<keyword evidence="3" id="KW-1185">Reference proteome</keyword>
<evidence type="ECO:0008006" key="4">
    <source>
        <dbReference type="Google" id="ProtNLM"/>
    </source>
</evidence>
<evidence type="ECO:0000313" key="3">
    <source>
        <dbReference type="Proteomes" id="UP000295479"/>
    </source>
</evidence>
<comment type="caution">
    <text evidence="2">The sequence shown here is derived from an EMBL/GenBank/DDBJ whole genome shotgun (WGS) entry which is preliminary data.</text>
</comment>
<dbReference type="RefSeq" id="WP_132001907.1">
    <property type="nucleotide sequence ID" value="NZ_SMFK01000002.1"/>
</dbReference>
<sequence length="387" mass="44625">MNIILSLLIIGFIFYTTKLSFIKCSTNQKVFLLVLLIGHYTSMCFAYQDTIDFPGCDAFNFYKNAVEADSWVELIGLGSTFMTFLIYPLVKAGVNLFVLTLLFATISYQAFLLLFGEMRKSKTNNLHFYGIPISQFFFLLPSLHYWSGFLGKDVLVFFILTYLLFEFKNKASIHFLHIFALLLFLLLRLHIFMAVFVAVIIYFFTQKDVAKELKIKMSILALGILSISISIIASFEKINNLTLGTILEKWKEINWFALHSGSGIDLSELSYIGRVGLLLFRPLFYDAKTDNQYFISIENCVVLLMVSLISFGLFAKRKQIKMANEVKMAFLIAICNLLLISVYIYNLGLASRMRLMIMPFLFYALHQIYCNNVDKNKIHIIFPFFKK</sequence>
<keyword evidence="1" id="KW-0472">Membrane</keyword>
<gene>
    <name evidence="2" type="ORF">E0F76_04375</name>
</gene>
<dbReference type="Proteomes" id="UP000295479">
    <property type="component" value="Unassembled WGS sequence"/>
</dbReference>
<feature type="transmembrane region" description="Helical" evidence="1">
    <location>
        <begin position="293"/>
        <end position="314"/>
    </location>
</feature>
<proteinExistence type="predicted"/>
<feature type="transmembrane region" description="Helical" evidence="1">
    <location>
        <begin position="179"/>
        <end position="205"/>
    </location>
</feature>
<protein>
    <recommendedName>
        <fullName evidence="4">EpsG family protein</fullName>
    </recommendedName>
</protein>
<dbReference type="EMBL" id="SMFK01000002">
    <property type="protein sequence ID" value="TDD98382.1"/>
    <property type="molecule type" value="Genomic_DNA"/>
</dbReference>
<dbReference type="OrthoDB" id="975915at2"/>
<reference evidence="2 3" key="1">
    <citation type="submission" date="2019-03" db="EMBL/GenBank/DDBJ databases">
        <title>Flavobacterium AR-3-4 sp. nov. isolated from arctic soil.</title>
        <authorList>
            <person name="Chaudhary D.K."/>
        </authorList>
    </citation>
    <scope>NUCLEOTIDE SEQUENCE [LARGE SCALE GENOMIC DNA]</scope>
    <source>
        <strain evidence="2 3">AR-3-4</strain>
    </source>
</reference>
<feature type="transmembrane region" description="Helical" evidence="1">
    <location>
        <begin position="217"/>
        <end position="235"/>
    </location>
</feature>
<evidence type="ECO:0000313" key="2">
    <source>
        <dbReference type="EMBL" id="TDD98382.1"/>
    </source>
</evidence>
<feature type="transmembrane region" description="Helical" evidence="1">
    <location>
        <begin position="149"/>
        <end position="167"/>
    </location>
</feature>
<feature type="transmembrane region" description="Helical" evidence="1">
    <location>
        <begin position="255"/>
        <end position="273"/>
    </location>
</feature>
<feature type="transmembrane region" description="Helical" evidence="1">
    <location>
        <begin position="96"/>
        <end position="114"/>
    </location>
</feature>
<evidence type="ECO:0000256" key="1">
    <source>
        <dbReference type="SAM" id="Phobius"/>
    </source>
</evidence>
<keyword evidence="1" id="KW-0812">Transmembrane</keyword>
<feature type="transmembrane region" description="Helical" evidence="1">
    <location>
        <begin position="30"/>
        <end position="50"/>
    </location>
</feature>
<dbReference type="AlphaFoldDB" id="A0A4R5CLM8"/>